<protein>
    <submittedName>
        <fullName evidence="2">Uncharacterized protein</fullName>
    </submittedName>
</protein>
<dbReference type="EMBL" id="KZ819606">
    <property type="protein sequence ID" value="PWN32139.1"/>
    <property type="molecule type" value="Genomic_DNA"/>
</dbReference>
<dbReference type="GeneID" id="37023714"/>
<dbReference type="RefSeq" id="XP_025352441.1">
    <property type="nucleotide sequence ID" value="XM_025501933.1"/>
</dbReference>
<evidence type="ECO:0000256" key="1">
    <source>
        <dbReference type="SAM" id="SignalP"/>
    </source>
</evidence>
<organism evidence="2 3">
    <name type="scientific">Meira miltonrushii</name>
    <dbReference type="NCBI Taxonomy" id="1280837"/>
    <lineage>
        <taxon>Eukaryota</taxon>
        <taxon>Fungi</taxon>
        <taxon>Dikarya</taxon>
        <taxon>Basidiomycota</taxon>
        <taxon>Ustilaginomycotina</taxon>
        <taxon>Exobasidiomycetes</taxon>
        <taxon>Exobasidiales</taxon>
        <taxon>Brachybasidiaceae</taxon>
        <taxon>Meira</taxon>
    </lineage>
</organism>
<sequence length="170" mass="16184">MRIAAAAFIIASAASLVAGQGSSSPFGPLTTNNGISACVQYGSCTESGVSFASTETQQSPITPPASSVHYAQPTNAAESSASIAALAASGASAAYASRVAHGQGSGGAADGATTPVDTASVIAGTPPGTVTAPARTGSSDGAARLDVGYTGLWASAFAIVGMALGGAFVL</sequence>
<name>A0A316V3K6_9BASI</name>
<dbReference type="AlphaFoldDB" id="A0A316V3K6"/>
<reference evidence="2 3" key="1">
    <citation type="journal article" date="2018" name="Mol. Biol. Evol.">
        <title>Broad Genomic Sampling Reveals a Smut Pathogenic Ancestry of the Fungal Clade Ustilaginomycotina.</title>
        <authorList>
            <person name="Kijpornyongpan T."/>
            <person name="Mondo S.J."/>
            <person name="Barry K."/>
            <person name="Sandor L."/>
            <person name="Lee J."/>
            <person name="Lipzen A."/>
            <person name="Pangilinan J."/>
            <person name="LaButti K."/>
            <person name="Hainaut M."/>
            <person name="Henrissat B."/>
            <person name="Grigoriev I.V."/>
            <person name="Spatafora J.W."/>
            <person name="Aime M.C."/>
        </authorList>
    </citation>
    <scope>NUCLEOTIDE SEQUENCE [LARGE SCALE GENOMIC DNA]</scope>
    <source>
        <strain evidence="2 3">MCA 3882</strain>
    </source>
</reference>
<dbReference type="OrthoDB" id="2556658at2759"/>
<proteinExistence type="predicted"/>
<evidence type="ECO:0000313" key="3">
    <source>
        <dbReference type="Proteomes" id="UP000245771"/>
    </source>
</evidence>
<dbReference type="Proteomes" id="UP000245771">
    <property type="component" value="Unassembled WGS sequence"/>
</dbReference>
<gene>
    <name evidence="2" type="ORF">FA14DRAFT_192393</name>
</gene>
<evidence type="ECO:0000313" key="2">
    <source>
        <dbReference type="EMBL" id="PWN32139.1"/>
    </source>
</evidence>
<keyword evidence="1" id="KW-0732">Signal</keyword>
<dbReference type="InParanoid" id="A0A316V3K6"/>
<feature type="signal peptide" evidence="1">
    <location>
        <begin position="1"/>
        <end position="19"/>
    </location>
</feature>
<accession>A0A316V3K6</accession>
<keyword evidence="3" id="KW-1185">Reference proteome</keyword>
<feature type="chain" id="PRO_5016363530" evidence="1">
    <location>
        <begin position="20"/>
        <end position="170"/>
    </location>
</feature>